<evidence type="ECO:0000256" key="1">
    <source>
        <dbReference type="SAM" id="Phobius"/>
    </source>
</evidence>
<keyword evidence="1" id="KW-1133">Transmembrane helix</keyword>
<name>A0ABT9W485_9BACI</name>
<protein>
    <submittedName>
        <fullName evidence="2">Membrane protein</fullName>
    </submittedName>
</protein>
<gene>
    <name evidence="2" type="ORF">J2S11_003814</name>
</gene>
<feature type="transmembrane region" description="Helical" evidence="1">
    <location>
        <begin position="20"/>
        <end position="41"/>
    </location>
</feature>
<feature type="transmembrane region" description="Helical" evidence="1">
    <location>
        <begin position="53"/>
        <end position="74"/>
    </location>
</feature>
<feature type="transmembrane region" description="Helical" evidence="1">
    <location>
        <begin position="110"/>
        <end position="132"/>
    </location>
</feature>
<keyword evidence="1" id="KW-0812">Transmembrane</keyword>
<reference evidence="2 3" key="1">
    <citation type="submission" date="2023-07" db="EMBL/GenBank/DDBJ databases">
        <title>Genomic Encyclopedia of Type Strains, Phase IV (KMG-IV): sequencing the most valuable type-strain genomes for metagenomic binning, comparative biology and taxonomic classification.</title>
        <authorList>
            <person name="Goeker M."/>
        </authorList>
    </citation>
    <scope>NUCLEOTIDE SEQUENCE [LARGE SCALE GENOMIC DNA]</scope>
    <source>
        <strain evidence="2 3">DSM 12751</strain>
    </source>
</reference>
<evidence type="ECO:0000313" key="3">
    <source>
        <dbReference type="Proteomes" id="UP001235840"/>
    </source>
</evidence>
<keyword evidence="1" id="KW-0472">Membrane</keyword>
<keyword evidence="3" id="KW-1185">Reference proteome</keyword>
<dbReference type="Proteomes" id="UP001235840">
    <property type="component" value="Unassembled WGS sequence"/>
</dbReference>
<comment type="caution">
    <text evidence="2">The sequence shown here is derived from an EMBL/GenBank/DDBJ whole genome shotgun (WGS) entry which is preliminary data.</text>
</comment>
<dbReference type="RefSeq" id="WP_307397170.1">
    <property type="nucleotide sequence ID" value="NZ_BAAADK010000013.1"/>
</dbReference>
<dbReference type="EMBL" id="JAUSTY010000021">
    <property type="protein sequence ID" value="MDQ0167884.1"/>
    <property type="molecule type" value="Genomic_DNA"/>
</dbReference>
<sequence>METATQQQKVSAISVKKTLIAGSLAGIISVIVSNLLAWGIMSANDYQFEMLNGFSITLSAFFVNLIGAFIFRFIQKKSKRAIMYYAILSVVMAILMSINTSTNPMEPNIAAVANPLHYLVAILSLVLIPLFMKRGQS</sequence>
<evidence type="ECO:0000313" key="2">
    <source>
        <dbReference type="EMBL" id="MDQ0167884.1"/>
    </source>
</evidence>
<organism evidence="2 3">
    <name type="scientific">Caldalkalibacillus horti</name>
    <dbReference type="NCBI Taxonomy" id="77523"/>
    <lineage>
        <taxon>Bacteria</taxon>
        <taxon>Bacillati</taxon>
        <taxon>Bacillota</taxon>
        <taxon>Bacilli</taxon>
        <taxon>Bacillales</taxon>
        <taxon>Bacillaceae</taxon>
        <taxon>Caldalkalibacillus</taxon>
    </lineage>
</organism>
<accession>A0ABT9W485</accession>
<feature type="transmembrane region" description="Helical" evidence="1">
    <location>
        <begin position="81"/>
        <end position="98"/>
    </location>
</feature>
<proteinExistence type="predicted"/>